<dbReference type="InterPro" id="IPR000084">
    <property type="entry name" value="PE-PGRS_N"/>
</dbReference>
<sequence length="525" mass="54412">MSFVVTTPEWVTTAAENLAGIGSTLEQATASAASPTTGLAAAAADEVSAAISRVFGAFGEEFQAVSAQGAAFHAEFVRLISTSAAAYAGAEIANAAQTLVNAPVQTLLVNPIESGAQAISRAIAASPLLTPGTAATVPGGAYVQLFNNTVTNLQALGGAWLNNPLPFFRQFLANQLTYAQLIATGFANVIQNFPTILANLPTTIQAAIQQLLNYNAAAYIQQFIAAQIGFAQTFVTSATNGLSTLVAGLPAFGSQLQVAFGQLLTGNYEAAVSTFGLGVANLMVTGIDPGPVTITLNQNPLELIARMSPKLLGPLGDFFTIMNIPGQEAQFLTNLISPPLLRHVAQNFTNVLNTLTLPSISVEYVQPLAPQPGTVSSYFGVPLVLAYAAAGGPFNALSALATSAETINEALWAGDFLRAATTFIDAPAYALNGLLNQHNIINNVIQVPTNLPAGLPQTVTITLHVPVDGILVPPHPVTATVDPHATQFGINPFDVTVYGTPFMGLGPLLVNYVPQQLAAAIRPTG</sequence>
<organism evidence="2 3">
    <name type="scientific">Mycobacterium asiaticum</name>
    <dbReference type="NCBI Taxonomy" id="1790"/>
    <lineage>
        <taxon>Bacteria</taxon>
        <taxon>Bacillati</taxon>
        <taxon>Actinomycetota</taxon>
        <taxon>Actinomycetes</taxon>
        <taxon>Mycobacteriales</taxon>
        <taxon>Mycobacteriaceae</taxon>
        <taxon>Mycobacterium</taxon>
    </lineage>
</organism>
<evidence type="ECO:0000313" key="2">
    <source>
        <dbReference type="EMBL" id="OBJ88794.1"/>
    </source>
</evidence>
<dbReference type="AlphaFoldDB" id="A0A1A3KWI6"/>
<name>A0A1A3KWI6_MYCAS</name>
<protein>
    <recommendedName>
        <fullName evidence="1">PE domain-containing protein</fullName>
    </recommendedName>
</protein>
<feature type="domain" description="PE" evidence="1">
    <location>
        <begin position="4"/>
        <end position="94"/>
    </location>
</feature>
<gene>
    <name evidence="2" type="ORF">A5640_00065</name>
</gene>
<dbReference type="RefSeq" id="WP_065138801.1">
    <property type="nucleotide sequence ID" value="NZ_LZLM01000028.1"/>
</dbReference>
<dbReference type="SUPFAM" id="SSF140459">
    <property type="entry name" value="PE/PPE dimer-like"/>
    <property type="match status" value="1"/>
</dbReference>
<dbReference type="Gene3D" id="1.10.287.850">
    <property type="entry name" value="HP0062-like domain"/>
    <property type="match status" value="1"/>
</dbReference>
<dbReference type="Pfam" id="PF00934">
    <property type="entry name" value="PE"/>
    <property type="match status" value="1"/>
</dbReference>
<dbReference type="InterPro" id="IPR038332">
    <property type="entry name" value="PPE_sf"/>
</dbReference>
<evidence type="ECO:0000313" key="3">
    <source>
        <dbReference type="Proteomes" id="UP000093925"/>
    </source>
</evidence>
<proteinExistence type="predicted"/>
<comment type="caution">
    <text evidence="2">The sequence shown here is derived from an EMBL/GenBank/DDBJ whole genome shotgun (WGS) entry which is preliminary data.</text>
</comment>
<reference evidence="2 3" key="1">
    <citation type="submission" date="2016-06" db="EMBL/GenBank/DDBJ databases">
        <authorList>
            <person name="Kjaerup R.B."/>
            <person name="Dalgaard T.S."/>
            <person name="Juul-Madsen H.R."/>
        </authorList>
    </citation>
    <scope>NUCLEOTIDE SEQUENCE [LARGE SCALE GENOMIC DNA]</scope>
    <source>
        <strain evidence="2 3">1276495.2</strain>
    </source>
</reference>
<dbReference type="Proteomes" id="UP000093925">
    <property type="component" value="Unassembled WGS sequence"/>
</dbReference>
<dbReference type="EMBL" id="LZLM01000028">
    <property type="protein sequence ID" value="OBJ88794.1"/>
    <property type="molecule type" value="Genomic_DNA"/>
</dbReference>
<accession>A0A1A3KWI6</accession>
<evidence type="ECO:0000259" key="1">
    <source>
        <dbReference type="Pfam" id="PF00934"/>
    </source>
</evidence>